<evidence type="ECO:0000256" key="5">
    <source>
        <dbReference type="ARBA" id="ARBA00022524"/>
    </source>
</evidence>
<keyword evidence="20" id="KW-1185">Reference proteome</keyword>
<accession>B2CXY4</accession>
<keyword evidence="7" id="KW-1048">Host nucleus</keyword>
<evidence type="ECO:0000256" key="9">
    <source>
        <dbReference type="ARBA" id="ARBA00022771"/>
    </source>
</evidence>
<evidence type="ECO:0000256" key="7">
    <source>
        <dbReference type="ARBA" id="ARBA00022562"/>
    </source>
</evidence>
<organism evidence="19 20">
    <name type="scientific">Lamium leaf distortion virus</name>
    <dbReference type="NCBI Taxonomy" id="515320"/>
    <lineage>
        <taxon>Viruses</taxon>
        <taxon>Riboviria</taxon>
        <taxon>Pararnavirae</taxon>
        <taxon>Artverviricota</taxon>
        <taxon>Revtraviricetes</taxon>
        <taxon>Ortervirales</taxon>
        <taxon>Caulimoviridae</taxon>
        <taxon>Caulimovirus</taxon>
        <taxon>Caulimovirus deformatiolamii</taxon>
    </lineage>
</organism>
<dbReference type="GO" id="GO:0043657">
    <property type="term" value="C:host cell"/>
    <property type="evidence" value="ECO:0007669"/>
    <property type="project" value="GOC"/>
</dbReference>
<comment type="similarity">
    <text evidence="3">Belongs to the caulimoviridae capsid protein family.</text>
</comment>
<dbReference type="EMBL" id="EU554423">
    <property type="protein sequence ID" value="ACB69766.1"/>
    <property type="molecule type" value="Genomic_DNA"/>
</dbReference>
<dbReference type="PRINTS" id="PR00221">
    <property type="entry name" value="CAULIMOCOAT"/>
</dbReference>
<feature type="domain" description="CCHC-type" evidence="18">
    <location>
        <begin position="435"/>
        <end position="451"/>
    </location>
</feature>
<evidence type="ECO:0000256" key="2">
    <source>
        <dbReference type="ARBA" id="ARBA00004328"/>
    </source>
</evidence>
<evidence type="ECO:0000256" key="1">
    <source>
        <dbReference type="ARBA" id="ARBA00004147"/>
    </source>
</evidence>
<keyword evidence="11" id="KW-0862">Zinc</keyword>
<evidence type="ECO:0000256" key="15">
    <source>
        <dbReference type="ARBA" id="ARBA00031336"/>
    </source>
</evidence>
<evidence type="ECO:0000313" key="20">
    <source>
        <dbReference type="Proteomes" id="UP000203933"/>
    </source>
</evidence>
<dbReference type="InterPro" id="IPR001988">
    <property type="entry name" value="Caulimo_coat"/>
</dbReference>
<comment type="subcellular location">
    <subcellularLocation>
        <location evidence="1">Host nucleus</location>
    </subcellularLocation>
    <subcellularLocation>
        <location evidence="2">Virion</location>
    </subcellularLocation>
</comment>
<comment type="function">
    <text evidence="14">Self assembles to form an icosahedral capsid, about 50 nm in diameter, nm, composed of 420 subunits of the viral capsid protein. The capsid encapsulates the genomic dsDNA. Following virus entry into host cell, provides nuclear import of the viral genome. Virus particles do not enter the nucleus, but dock at the nuclear membrane through the interaction with host importins.</text>
</comment>
<dbReference type="GO" id="GO:0042025">
    <property type="term" value="C:host cell nucleus"/>
    <property type="evidence" value="ECO:0007669"/>
    <property type="project" value="UniProtKB-SubCell"/>
</dbReference>
<protein>
    <recommendedName>
        <fullName evidence="15">Coat protein</fullName>
    </recommendedName>
</protein>
<evidence type="ECO:0000256" key="8">
    <source>
        <dbReference type="ARBA" id="ARBA00022723"/>
    </source>
</evidence>
<dbReference type="GO" id="GO:0039620">
    <property type="term" value="C:T=7 icosahedral viral capsid"/>
    <property type="evidence" value="ECO:0007669"/>
    <property type="project" value="UniProtKB-KW"/>
</dbReference>
<reference evidence="19 20" key="1">
    <citation type="journal article" date="2008" name="Arch. Virol.">
        <title>Studies on biology and genomic characterization of a caulimo-like virus associated with a leaf distortion disease of Lamium maculatum.</title>
        <authorList>
            <person name="Zhang L."/>
            <person name="Lockhart B."/>
            <person name="Dahal G."/>
            <person name="Olszewski N."/>
        </authorList>
    </citation>
    <scope>NUCLEOTIDE SEQUENCE [LARGE SCALE GENOMIC DNA]</scope>
</reference>
<dbReference type="RefSeq" id="YP_001931960.1">
    <property type="nucleotide sequence ID" value="NC_010737.1"/>
</dbReference>
<dbReference type="SMART" id="SM00343">
    <property type="entry name" value="ZnF_C2HC"/>
    <property type="match status" value="1"/>
</dbReference>
<proteinExistence type="inferred from homology"/>
<feature type="region of interest" description="Disordered" evidence="17">
    <location>
        <begin position="69"/>
        <end position="150"/>
    </location>
</feature>
<keyword evidence="10" id="KW-1145">T=7 icosahedral capsid protein</keyword>
<evidence type="ECO:0000256" key="14">
    <source>
        <dbReference type="ARBA" id="ARBA00024644"/>
    </source>
</evidence>
<evidence type="ECO:0000256" key="4">
    <source>
        <dbReference type="ARBA" id="ARBA00011242"/>
    </source>
</evidence>
<evidence type="ECO:0000256" key="17">
    <source>
        <dbReference type="SAM" id="MobiDB-lite"/>
    </source>
</evidence>
<dbReference type="GO" id="GO:0003676">
    <property type="term" value="F:nucleic acid binding"/>
    <property type="evidence" value="ECO:0007669"/>
    <property type="project" value="InterPro"/>
</dbReference>
<name>B2CXY4_9VIRU</name>
<keyword evidence="5" id="KW-1163">Viral penetration into host nucleus</keyword>
<keyword evidence="13" id="KW-1160">Virus entry into host cell</keyword>
<dbReference type="GO" id="GO:0005198">
    <property type="term" value="F:structural molecule activity"/>
    <property type="evidence" value="ECO:0007669"/>
    <property type="project" value="InterPro"/>
</dbReference>
<keyword evidence="6 19" id="KW-0167">Capsid protein</keyword>
<dbReference type="PROSITE" id="PS50158">
    <property type="entry name" value="ZF_CCHC"/>
    <property type="match status" value="1"/>
</dbReference>
<evidence type="ECO:0000256" key="11">
    <source>
        <dbReference type="ARBA" id="ARBA00022833"/>
    </source>
</evidence>
<feature type="compositionally biased region" description="Basic and acidic residues" evidence="17">
    <location>
        <begin position="101"/>
        <end position="119"/>
    </location>
</feature>
<dbReference type="OrthoDB" id="16301at10239"/>
<dbReference type="GO" id="GO:0008270">
    <property type="term" value="F:zinc ion binding"/>
    <property type="evidence" value="ECO:0007669"/>
    <property type="project" value="UniProtKB-KW"/>
</dbReference>
<comment type="subunit">
    <text evidence="4">Interacts (via nuclear localization signal) with host importin alpha.</text>
</comment>
<evidence type="ECO:0000256" key="13">
    <source>
        <dbReference type="ARBA" id="ARBA00023296"/>
    </source>
</evidence>
<evidence type="ECO:0000256" key="10">
    <source>
        <dbReference type="ARBA" id="ARBA00022828"/>
    </source>
</evidence>
<evidence type="ECO:0000256" key="3">
    <source>
        <dbReference type="ARBA" id="ARBA00006778"/>
    </source>
</evidence>
<sequence>MSFYELIDKQFWETLETQSELDERLNTLSRLVNQGEQATNEELQGNETLRSFLNLDNICERFETLNVIEESSEDSSIDNNDPVDYSDSSSEEEEQNTNKRFFMEKGEGSQNKKDKDPKVEYPNVENLQSEDNRRTPFNNNKRKSPEQARYPVKPKFEVVSRTLGFLDIDCQDHEVRKKNIDAWASELSLIVQTNPDAYDNADAVILLAEHKALGNAKELIKGTYWNKDNPPMYMLNQIFDSLYSMFLGLDYTDAISKLLETNKQKENARIRLANLKLCNICSIDEFNCAYEEEFFKLNQNEYPKYISDYLLKIPVVGLAAKEKFDKTTGTLAYSIGHAEKLVREEITKICELSQQQKKLKKISKKCCNKIANKSTDIGCYTTKSYKKKKKKKFKKYVFSKRKRKKFRPGKYFQKKKFPTSGEGKKPCPKGKTNCRCWICNVEGHYANKCPNKQKYGEKVKILRKADLQDLEPIEDIFEESLDVYIAEIIEFDPDLSYQESSDESSEESD</sequence>
<dbReference type="GO" id="GO:0075732">
    <property type="term" value="P:viral penetration into host nucleus"/>
    <property type="evidence" value="ECO:0007669"/>
    <property type="project" value="UniProtKB-KW"/>
</dbReference>
<dbReference type="InterPro" id="IPR001878">
    <property type="entry name" value="Znf_CCHC"/>
</dbReference>
<dbReference type="GeneID" id="6334567"/>
<dbReference type="InterPro" id="IPR036875">
    <property type="entry name" value="Znf_CCHC_sf"/>
</dbReference>
<evidence type="ECO:0000313" key="19">
    <source>
        <dbReference type="EMBL" id="ACB69766.1"/>
    </source>
</evidence>
<keyword evidence="12" id="KW-0946">Virion</keyword>
<feature type="compositionally biased region" description="Polar residues" evidence="17">
    <location>
        <begin position="125"/>
        <end position="139"/>
    </location>
</feature>
<dbReference type="KEGG" id="vg:6334567"/>
<dbReference type="GO" id="GO:0046718">
    <property type="term" value="P:symbiont entry into host cell"/>
    <property type="evidence" value="ECO:0007669"/>
    <property type="project" value="UniProtKB-KW"/>
</dbReference>
<dbReference type="SUPFAM" id="SSF57756">
    <property type="entry name" value="Retrovirus zinc finger-like domains"/>
    <property type="match status" value="1"/>
</dbReference>
<evidence type="ECO:0000256" key="16">
    <source>
        <dbReference type="PROSITE-ProRule" id="PRU00047"/>
    </source>
</evidence>
<keyword evidence="8" id="KW-0479">Metal-binding</keyword>
<evidence type="ECO:0000259" key="18">
    <source>
        <dbReference type="PROSITE" id="PS50158"/>
    </source>
</evidence>
<dbReference type="Proteomes" id="UP000203933">
    <property type="component" value="Genome"/>
</dbReference>
<evidence type="ECO:0000256" key="6">
    <source>
        <dbReference type="ARBA" id="ARBA00022561"/>
    </source>
</evidence>
<evidence type="ECO:0000256" key="12">
    <source>
        <dbReference type="ARBA" id="ARBA00022844"/>
    </source>
</evidence>
<dbReference type="Pfam" id="PF22909">
    <property type="entry name" value="Caulimovir_coat_dom"/>
    <property type="match status" value="1"/>
</dbReference>
<keyword evidence="9 16" id="KW-0863">Zinc-finger</keyword>